<dbReference type="RefSeq" id="WP_079701988.1">
    <property type="nucleotide sequence ID" value="NZ_FUYR01000001.1"/>
</dbReference>
<evidence type="ECO:0000313" key="1">
    <source>
        <dbReference type="EMBL" id="SKB45408.1"/>
    </source>
</evidence>
<dbReference type="Proteomes" id="UP000189981">
    <property type="component" value="Unassembled WGS sequence"/>
</dbReference>
<keyword evidence="2" id="KW-1185">Reference proteome</keyword>
<reference evidence="2" key="1">
    <citation type="submission" date="2017-02" db="EMBL/GenBank/DDBJ databases">
        <authorList>
            <person name="Varghese N."/>
            <person name="Submissions S."/>
        </authorList>
    </citation>
    <scope>NUCLEOTIDE SEQUENCE [LARGE SCALE GENOMIC DNA]</scope>
    <source>
        <strain evidence="2">DSM 22385</strain>
    </source>
</reference>
<accession>A0A1T5BDV9</accession>
<proteinExistence type="predicted"/>
<evidence type="ECO:0008006" key="3">
    <source>
        <dbReference type="Google" id="ProtNLM"/>
    </source>
</evidence>
<dbReference type="OrthoDB" id="4205621at2"/>
<sequence length="119" mass="13547">MDALKITRIYSDVNGDSHFENISIPLHSGGTIGYLSEKYKVENLIFRKVIPSYDYDFHNPPSKQFIVLLNGTIEIETSLGEKRNFGAGEILQVEDITGKGHRTRNLEAIERESLFITFQ</sequence>
<protein>
    <recommendedName>
        <fullName evidence="3">Cupin domain-containing protein</fullName>
    </recommendedName>
</protein>
<dbReference type="EMBL" id="FUYR01000001">
    <property type="protein sequence ID" value="SKB45408.1"/>
    <property type="molecule type" value="Genomic_DNA"/>
</dbReference>
<gene>
    <name evidence="1" type="ORF">SAMN05661099_1522</name>
</gene>
<organism evidence="1 2">
    <name type="scientific">Daejeonella lutea</name>
    <dbReference type="NCBI Taxonomy" id="572036"/>
    <lineage>
        <taxon>Bacteria</taxon>
        <taxon>Pseudomonadati</taxon>
        <taxon>Bacteroidota</taxon>
        <taxon>Sphingobacteriia</taxon>
        <taxon>Sphingobacteriales</taxon>
        <taxon>Sphingobacteriaceae</taxon>
        <taxon>Daejeonella</taxon>
    </lineage>
</organism>
<dbReference type="AlphaFoldDB" id="A0A1T5BDV9"/>
<name>A0A1T5BDV9_9SPHI</name>
<dbReference type="STRING" id="572036.SAMN05661099_1522"/>
<evidence type="ECO:0000313" key="2">
    <source>
        <dbReference type="Proteomes" id="UP000189981"/>
    </source>
</evidence>